<protein>
    <submittedName>
        <fullName evidence="3">DUF4166 domain-containing protein</fullName>
    </submittedName>
</protein>
<feature type="domain" description="DUF4166" evidence="2">
    <location>
        <begin position="69"/>
        <end position="215"/>
    </location>
</feature>
<comment type="caution">
    <text evidence="3">The sequence shown here is derived from an EMBL/GenBank/DDBJ whole genome shotgun (WGS) entry which is preliminary data.</text>
</comment>
<organism evidence="3 4">
    <name type="scientific">Brevibacterium rongguiense</name>
    <dbReference type="NCBI Taxonomy" id="2695267"/>
    <lineage>
        <taxon>Bacteria</taxon>
        <taxon>Bacillati</taxon>
        <taxon>Actinomycetota</taxon>
        <taxon>Actinomycetes</taxon>
        <taxon>Micrococcales</taxon>
        <taxon>Brevibacteriaceae</taxon>
        <taxon>Brevibacterium</taxon>
    </lineage>
</organism>
<sequence length="221" mass="22990">MTSVLAAALGAQASLLRPEVAEYVAGVPSTGGAACSEGAPSPVAGSGQPRRGVGEGLFTRAGSPLRGLLALARPLVGPGLLITRWERDVPFRIVNAPTGSAALAAHRSFCFEGGEQVAEDVLVPTGRPGGLLDLLGRERRIEVALRASATEAGHLLLESTGVRVRLGRAHVPLPGLLGVSVRVEGGFDDELGRHTIAARIANPLVGTVLAYTGWFEYRYED</sequence>
<accession>A0A6N9HB61</accession>
<evidence type="ECO:0000313" key="3">
    <source>
        <dbReference type="EMBL" id="MYM20724.1"/>
    </source>
</evidence>
<dbReference type="EMBL" id="WWEQ01000071">
    <property type="protein sequence ID" value="MYM20724.1"/>
    <property type="molecule type" value="Genomic_DNA"/>
</dbReference>
<evidence type="ECO:0000313" key="4">
    <source>
        <dbReference type="Proteomes" id="UP000469215"/>
    </source>
</evidence>
<dbReference type="Pfam" id="PF13761">
    <property type="entry name" value="DUF4166"/>
    <property type="match status" value="1"/>
</dbReference>
<evidence type="ECO:0000259" key="2">
    <source>
        <dbReference type="Pfam" id="PF13761"/>
    </source>
</evidence>
<name>A0A6N9HB61_9MICO</name>
<dbReference type="AlphaFoldDB" id="A0A6N9HB61"/>
<evidence type="ECO:0000256" key="1">
    <source>
        <dbReference type="SAM" id="MobiDB-lite"/>
    </source>
</evidence>
<dbReference type="RefSeq" id="WP_160954136.1">
    <property type="nucleotide sequence ID" value="NZ_WWEQ01000071.1"/>
</dbReference>
<reference evidence="3 4" key="1">
    <citation type="submission" date="2020-01" db="EMBL/GenBank/DDBJ databases">
        <authorList>
            <person name="Deng T."/>
        </authorList>
    </citation>
    <scope>NUCLEOTIDE SEQUENCE [LARGE SCALE GENOMIC DNA]</scope>
    <source>
        <strain evidence="3 4">5221</strain>
    </source>
</reference>
<proteinExistence type="predicted"/>
<dbReference type="Proteomes" id="UP000469215">
    <property type="component" value="Unassembled WGS sequence"/>
</dbReference>
<keyword evidence="4" id="KW-1185">Reference proteome</keyword>
<feature type="region of interest" description="Disordered" evidence="1">
    <location>
        <begin position="31"/>
        <end position="51"/>
    </location>
</feature>
<dbReference type="InterPro" id="IPR025311">
    <property type="entry name" value="DUF4166"/>
</dbReference>
<gene>
    <name evidence="3" type="ORF">GSY69_12330</name>
</gene>